<comment type="subcellular location">
    <subcellularLocation>
        <location evidence="2">Cytoplasm</location>
    </subcellularLocation>
    <subcellularLocation>
        <location evidence="1">Endosome membrane</location>
        <topology evidence="1">Peripheral membrane protein</topology>
    </subcellularLocation>
</comment>
<evidence type="ECO:0000256" key="7">
    <source>
        <dbReference type="ARBA" id="ARBA00022927"/>
    </source>
</evidence>
<dbReference type="PANTHER" id="PTHR46009">
    <property type="entry name" value="VACUOLAR PROTEIN SORTING-ASSOCIATED PROTEIN VTA1 HOMOLOG"/>
    <property type="match status" value="1"/>
</dbReference>
<dbReference type="RefSeq" id="XP_003100645.2">
    <property type="nucleotide sequence ID" value="XM_003100597.2"/>
</dbReference>
<evidence type="ECO:0000256" key="6">
    <source>
        <dbReference type="ARBA" id="ARBA00022753"/>
    </source>
</evidence>
<organism evidence="12 13">
    <name type="scientific">Caenorhabditis remanei</name>
    <name type="common">Caenorhabditis vulgaris</name>
    <dbReference type="NCBI Taxonomy" id="31234"/>
    <lineage>
        <taxon>Eukaryota</taxon>
        <taxon>Metazoa</taxon>
        <taxon>Ecdysozoa</taxon>
        <taxon>Nematoda</taxon>
        <taxon>Chromadorea</taxon>
        <taxon>Rhabditida</taxon>
        <taxon>Rhabditina</taxon>
        <taxon>Rhabditomorpha</taxon>
        <taxon>Rhabditoidea</taxon>
        <taxon>Rhabditidae</taxon>
        <taxon>Peloderinae</taxon>
        <taxon>Caenorhabditis</taxon>
    </lineage>
</organism>
<evidence type="ECO:0000256" key="9">
    <source>
        <dbReference type="SAM" id="MobiDB-lite"/>
    </source>
</evidence>
<feature type="compositionally biased region" description="Pro residues" evidence="9">
    <location>
        <begin position="522"/>
        <end position="538"/>
    </location>
</feature>
<protein>
    <submittedName>
        <fullName evidence="12">Uncharacterized protein</fullName>
    </submittedName>
</protein>
<proteinExistence type="inferred from homology"/>
<sequence>MSANLPPSFKPIAHYIKIANENASRDPVIYYWSLVCMALSSAFPPTTSFNESSWRRLQKTILVEKESIERRDSLRDSIDNPDPESMEVHLKSEEIAAEIQQKTVNCDEIRAKIAAINAKILIGKRKTAEIDEKLAKKREDEGKLERKVEQYEKVNGENSERKTKEKRVISIMIRLLSCRKLALIEEIFAIFKLKIDGGPASSRLAPRNCNCQVIDSIRGIHLPQLSYIFNHPEAQTYSALQNTIHLFDAICRILNFAPKYPTESLMTPLKSTWKKRADREKFVDSMILLGKNISQLREACGIPTMATDRTLGTLEEWHRFVIQKKTVFERPIQSVFSLFYAVQTAMKLDKSSVEARQYLTGLLTTLEAIKTQLADNDAIKNETIAQAHIESFAEKLFNFADKKEKTGNVDKSVVHAFYTAGHVMDILALFGEIDEPFLSSKKYAKWKSTQIFTCLRDGTPYVSSSQQEADDDELAQFGSQFQPSSSASIGAGGPQEHSYGQPGPPGIGFGAGIPSVPSDHSLPPPQPPARSNIPPPPAYSSTPNLPSQQQQFYPPPPSRRQQPHQYEDFSTPPPPAPAGSVPTEEEFSEIRRLTKYAMSAVDYEDVKAIRENLMKALAIVQKY</sequence>
<keyword evidence="4" id="KW-0813">Transport</keyword>
<evidence type="ECO:0000259" key="10">
    <source>
        <dbReference type="Pfam" id="PF04652"/>
    </source>
</evidence>
<evidence type="ECO:0000256" key="3">
    <source>
        <dbReference type="ARBA" id="ARBA00007895"/>
    </source>
</evidence>
<feature type="region of interest" description="Disordered" evidence="9">
    <location>
        <begin position="481"/>
        <end position="586"/>
    </location>
</feature>
<evidence type="ECO:0000256" key="4">
    <source>
        <dbReference type="ARBA" id="ARBA00022448"/>
    </source>
</evidence>
<dbReference type="EMBL" id="WUAV01000001">
    <property type="protein sequence ID" value="KAF1768220.1"/>
    <property type="molecule type" value="Genomic_DNA"/>
</dbReference>
<name>A0A6A5HJ74_CAERE</name>
<dbReference type="Gene3D" id="1.20.5.420">
    <property type="entry name" value="Immunoglobulin FC, subunit C"/>
    <property type="match status" value="1"/>
</dbReference>
<accession>A0A6A5HJ74</accession>
<dbReference type="GO" id="GO:0015031">
    <property type="term" value="P:protein transport"/>
    <property type="evidence" value="ECO:0007669"/>
    <property type="project" value="UniProtKB-KW"/>
</dbReference>
<keyword evidence="8" id="KW-0472">Membrane</keyword>
<dbReference type="AlphaFoldDB" id="A0A6A5HJ74"/>
<comment type="caution">
    <text evidence="12">The sequence shown here is derived from an EMBL/GenBank/DDBJ whole genome shotgun (WGS) entry which is preliminary data.</text>
</comment>
<keyword evidence="6" id="KW-0967">Endosome</keyword>
<dbReference type="GeneID" id="9815345"/>
<evidence type="ECO:0000256" key="2">
    <source>
        <dbReference type="ARBA" id="ARBA00004496"/>
    </source>
</evidence>
<reference evidence="12 13" key="1">
    <citation type="submission" date="2019-12" db="EMBL/GenBank/DDBJ databases">
        <title>Chromosome-level assembly of the Caenorhabditis remanei genome.</title>
        <authorList>
            <person name="Teterina A.A."/>
            <person name="Willis J.H."/>
            <person name="Phillips P.C."/>
        </authorList>
    </citation>
    <scope>NUCLEOTIDE SEQUENCE [LARGE SCALE GENOMIC DNA]</scope>
    <source>
        <strain evidence="12 13">PX506</strain>
        <tissue evidence="12">Whole organism</tissue>
    </source>
</reference>
<dbReference type="GO" id="GO:0032511">
    <property type="term" value="P:late endosome to vacuole transport via multivesicular body sorting pathway"/>
    <property type="evidence" value="ECO:0007669"/>
    <property type="project" value="InterPro"/>
</dbReference>
<evidence type="ECO:0000313" key="13">
    <source>
        <dbReference type="Proteomes" id="UP000483820"/>
    </source>
</evidence>
<dbReference type="Pfam" id="PF04652">
    <property type="entry name" value="Vta1"/>
    <property type="match status" value="1"/>
</dbReference>
<dbReference type="PANTHER" id="PTHR46009:SF1">
    <property type="entry name" value="VACUOLAR PROTEIN SORTING-ASSOCIATED PROTEIN VTA1 HOMOLOG"/>
    <property type="match status" value="1"/>
</dbReference>
<dbReference type="InterPro" id="IPR041212">
    <property type="entry name" value="Vta1_C"/>
</dbReference>
<feature type="domain" description="Vta1 C-terminal" evidence="11">
    <location>
        <begin position="584"/>
        <end position="619"/>
    </location>
</feature>
<comment type="similarity">
    <text evidence="3">Belongs to the VTA1 family.</text>
</comment>
<evidence type="ECO:0000256" key="1">
    <source>
        <dbReference type="ARBA" id="ARBA00004481"/>
    </source>
</evidence>
<dbReference type="GO" id="GO:0010008">
    <property type="term" value="C:endosome membrane"/>
    <property type="evidence" value="ECO:0007669"/>
    <property type="project" value="UniProtKB-SubCell"/>
</dbReference>
<evidence type="ECO:0000313" key="12">
    <source>
        <dbReference type="EMBL" id="KAF1768220.1"/>
    </source>
</evidence>
<gene>
    <name evidence="12" type="ORF">GCK72_000032</name>
</gene>
<keyword evidence="7" id="KW-0653">Protein transport</keyword>
<keyword evidence="5" id="KW-0963">Cytoplasm</keyword>
<dbReference type="InterPro" id="IPR023175">
    <property type="entry name" value="Vta1/CALS_N_sf"/>
</dbReference>
<feature type="domain" description="Vta1/callose synthase N-terminal" evidence="10">
    <location>
        <begin position="331"/>
        <end position="456"/>
    </location>
</feature>
<dbReference type="InterPro" id="IPR039431">
    <property type="entry name" value="Vta1/CALS_N"/>
</dbReference>
<dbReference type="KEGG" id="crq:GCK72_000032"/>
<dbReference type="InterPro" id="IPR044538">
    <property type="entry name" value="Vta1-like"/>
</dbReference>
<evidence type="ECO:0000256" key="5">
    <source>
        <dbReference type="ARBA" id="ARBA00022490"/>
    </source>
</evidence>
<dbReference type="Pfam" id="PF18097">
    <property type="entry name" value="Vta1_C"/>
    <property type="match status" value="1"/>
</dbReference>
<dbReference type="Proteomes" id="UP000483820">
    <property type="component" value="Chromosome I"/>
</dbReference>
<dbReference type="CTD" id="9815345"/>
<dbReference type="GO" id="GO:0005771">
    <property type="term" value="C:multivesicular body"/>
    <property type="evidence" value="ECO:0007669"/>
    <property type="project" value="TreeGrafter"/>
</dbReference>
<dbReference type="Gene3D" id="1.25.40.270">
    <property type="entry name" value="Vacuolar protein sorting-associated protein vta1"/>
    <property type="match status" value="2"/>
</dbReference>
<evidence type="ECO:0000259" key="11">
    <source>
        <dbReference type="Pfam" id="PF18097"/>
    </source>
</evidence>
<evidence type="ECO:0000256" key="8">
    <source>
        <dbReference type="ARBA" id="ARBA00023136"/>
    </source>
</evidence>